<gene>
    <name evidence="1" type="ORF">ACAOBT_LOCUS28664</name>
    <name evidence="2" type="ORF">ACAOBT_LOCUS33221</name>
</gene>
<sequence length="42" mass="5006">MLPVKRQPFRFKLLTVYRANTSPEHHGQQKIMLAYTINANYE</sequence>
<organism evidence="1 3">
    <name type="scientific">Acanthoscelides obtectus</name>
    <name type="common">Bean weevil</name>
    <name type="synonym">Bruchus obtectus</name>
    <dbReference type="NCBI Taxonomy" id="200917"/>
    <lineage>
        <taxon>Eukaryota</taxon>
        <taxon>Metazoa</taxon>
        <taxon>Ecdysozoa</taxon>
        <taxon>Arthropoda</taxon>
        <taxon>Hexapoda</taxon>
        <taxon>Insecta</taxon>
        <taxon>Pterygota</taxon>
        <taxon>Neoptera</taxon>
        <taxon>Endopterygota</taxon>
        <taxon>Coleoptera</taxon>
        <taxon>Polyphaga</taxon>
        <taxon>Cucujiformia</taxon>
        <taxon>Chrysomeloidea</taxon>
        <taxon>Chrysomelidae</taxon>
        <taxon>Bruchinae</taxon>
        <taxon>Bruchini</taxon>
        <taxon>Acanthoscelides</taxon>
    </lineage>
</organism>
<comment type="caution">
    <text evidence="1">The sequence shown here is derived from an EMBL/GenBank/DDBJ whole genome shotgun (WGS) entry which is preliminary data.</text>
</comment>
<reference evidence="1" key="1">
    <citation type="submission" date="2022-03" db="EMBL/GenBank/DDBJ databases">
        <authorList>
            <person name="Sayadi A."/>
        </authorList>
    </citation>
    <scope>NUCLEOTIDE SEQUENCE</scope>
</reference>
<keyword evidence="3" id="KW-1185">Reference proteome</keyword>
<dbReference type="EMBL" id="CAKOFQ010007651">
    <property type="protein sequence ID" value="CAH2005648.1"/>
    <property type="molecule type" value="Genomic_DNA"/>
</dbReference>
<proteinExistence type="predicted"/>
<name>A0A9P0LU76_ACAOB</name>
<dbReference type="AlphaFoldDB" id="A0A9P0LU76"/>
<dbReference type="EMBL" id="CAKOFQ010008272">
    <property type="protein sequence ID" value="CAH2013112.1"/>
    <property type="molecule type" value="Genomic_DNA"/>
</dbReference>
<evidence type="ECO:0000313" key="1">
    <source>
        <dbReference type="EMBL" id="CAH2005648.1"/>
    </source>
</evidence>
<evidence type="ECO:0000313" key="2">
    <source>
        <dbReference type="EMBL" id="CAH2013112.1"/>
    </source>
</evidence>
<accession>A0A9P0LU76</accession>
<protein>
    <submittedName>
        <fullName evidence="1">Uncharacterized protein</fullName>
    </submittedName>
</protein>
<evidence type="ECO:0000313" key="3">
    <source>
        <dbReference type="Proteomes" id="UP001152888"/>
    </source>
</evidence>
<dbReference type="Proteomes" id="UP001152888">
    <property type="component" value="Unassembled WGS sequence"/>
</dbReference>